<reference evidence="7 8" key="2">
    <citation type="journal article" date="2012" name="Proc. Natl. Acad. Sci. U.S.A.">
        <title>Antigenic diversity is generated by distinct evolutionary mechanisms in African trypanosome species.</title>
        <authorList>
            <person name="Jackson A.P."/>
            <person name="Berry A."/>
            <person name="Aslett M."/>
            <person name="Allison H.C."/>
            <person name="Burton P."/>
            <person name="Vavrova-Anderson J."/>
            <person name="Brown R."/>
            <person name="Browne H."/>
            <person name="Corton N."/>
            <person name="Hauser H."/>
            <person name="Gamble J."/>
            <person name="Gilderthorp R."/>
            <person name="Marcello L."/>
            <person name="McQuillan J."/>
            <person name="Otto T.D."/>
            <person name="Quail M.A."/>
            <person name="Sanders M.J."/>
            <person name="van Tonder A."/>
            <person name="Ginger M.L."/>
            <person name="Field M.C."/>
            <person name="Barry J.D."/>
            <person name="Hertz-Fowler C."/>
            <person name="Berriman M."/>
        </authorList>
    </citation>
    <scope>NUCLEOTIDE SEQUENCE [LARGE SCALE GENOMIC DNA]</scope>
    <source>
        <strain evidence="7 8">IL3000</strain>
    </source>
</reference>
<accession>F9W4R2</accession>
<dbReference type="GO" id="GO:0005524">
    <property type="term" value="F:ATP binding"/>
    <property type="evidence" value="ECO:0007669"/>
    <property type="project" value="UniProtKB-KW"/>
</dbReference>
<comment type="caution">
    <text evidence="7">The sequence shown here is derived from an EMBL/GenBank/DDBJ whole genome shotgun (WGS) entry which is preliminary data.</text>
</comment>
<evidence type="ECO:0000256" key="5">
    <source>
        <dbReference type="ARBA" id="ARBA00023175"/>
    </source>
</evidence>
<gene>
    <name evidence="7" type="ORF">TCIL3000_0_30700</name>
</gene>
<dbReference type="Proteomes" id="UP000000702">
    <property type="component" value="Unassembled WGS sequence"/>
</dbReference>
<evidence type="ECO:0000256" key="1">
    <source>
        <dbReference type="ARBA" id="ARBA00022701"/>
    </source>
</evidence>
<keyword evidence="8" id="KW-1185">Reference proteome</keyword>
<keyword evidence="4 6" id="KW-0175">Coiled coil</keyword>
<feature type="coiled-coil region" evidence="6">
    <location>
        <begin position="301"/>
        <end position="537"/>
    </location>
</feature>
<proteinExistence type="predicted"/>
<evidence type="ECO:0000256" key="4">
    <source>
        <dbReference type="ARBA" id="ARBA00023054"/>
    </source>
</evidence>
<name>F9W4R2_TRYCI</name>
<dbReference type="Gene3D" id="3.40.50.10190">
    <property type="entry name" value="BRCT domain"/>
    <property type="match status" value="1"/>
</dbReference>
<feature type="coiled-coil region" evidence="6">
    <location>
        <begin position="115"/>
        <end position="270"/>
    </location>
</feature>
<keyword evidence="1" id="KW-0493">Microtubule</keyword>
<dbReference type="PANTHER" id="PTHR37739">
    <property type="entry name" value="KINESIN-LIKE PROTEIN KIN-12D"/>
    <property type="match status" value="1"/>
</dbReference>
<evidence type="ECO:0000313" key="7">
    <source>
        <dbReference type="EMBL" id="CCD12157.1"/>
    </source>
</evidence>
<evidence type="ECO:0000256" key="6">
    <source>
        <dbReference type="SAM" id="Coils"/>
    </source>
</evidence>
<evidence type="ECO:0000256" key="3">
    <source>
        <dbReference type="ARBA" id="ARBA00022840"/>
    </source>
</evidence>
<evidence type="ECO:0000256" key="2">
    <source>
        <dbReference type="ARBA" id="ARBA00022741"/>
    </source>
</evidence>
<dbReference type="InterPro" id="IPR044986">
    <property type="entry name" value="KIF15/KIN-12"/>
</dbReference>
<dbReference type="SUPFAM" id="SSF52113">
    <property type="entry name" value="BRCT domain"/>
    <property type="match status" value="1"/>
</dbReference>
<organism evidence="7 8">
    <name type="scientific">Trypanosoma congolense (strain IL3000)</name>
    <dbReference type="NCBI Taxonomy" id="1068625"/>
    <lineage>
        <taxon>Eukaryota</taxon>
        <taxon>Discoba</taxon>
        <taxon>Euglenozoa</taxon>
        <taxon>Kinetoplastea</taxon>
        <taxon>Metakinetoplastina</taxon>
        <taxon>Trypanosomatida</taxon>
        <taxon>Trypanosomatidae</taxon>
        <taxon>Trypanosoma</taxon>
        <taxon>Nannomonas</taxon>
    </lineage>
</organism>
<dbReference type="OMA" id="AIAECKS"/>
<dbReference type="GO" id="GO:0005874">
    <property type="term" value="C:microtubule"/>
    <property type="evidence" value="ECO:0007669"/>
    <property type="project" value="UniProtKB-KW"/>
</dbReference>
<protein>
    <submittedName>
        <fullName evidence="7">WGS project CAEQ00000000 data, annotated contig 1217</fullName>
    </submittedName>
</protein>
<reference evidence="8" key="1">
    <citation type="submission" date="2011-07" db="EMBL/GenBank/DDBJ databases">
        <title>Divergent evolution of antigenic variation in African trypanosomes.</title>
        <authorList>
            <person name="Jackson A.P."/>
            <person name="Berry A."/>
            <person name="Allison H.C."/>
            <person name="Burton P."/>
            <person name="Anderson J."/>
            <person name="Aslett M."/>
            <person name="Brown R."/>
            <person name="Corton N."/>
            <person name="Harris D."/>
            <person name="Hauser H."/>
            <person name="Gamble J."/>
            <person name="Gilderthorp R."/>
            <person name="McQuillan J."/>
            <person name="Quail M.A."/>
            <person name="Sanders M."/>
            <person name="Van Tonder A."/>
            <person name="Ginger M.L."/>
            <person name="Donelson J.E."/>
            <person name="Field M.C."/>
            <person name="Barry J.D."/>
            <person name="Berriman M."/>
            <person name="Hertz-Fowler C."/>
        </authorList>
    </citation>
    <scope>NUCLEOTIDE SEQUENCE [LARGE SCALE GENOMIC DNA]</scope>
    <source>
        <strain evidence="8">IL3000</strain>
    </source>
</reference>
<dbReference type="AlphaFoldDB" id="F9W4R2"/>
<keyword evidence="2" id="KW-0547">Nucleotide-binding</keyword>
<evidence type="ECO:0000313" key="8">
    <source>
        <dbReference type="Proteomes" id="UP000000702"/>
    </source>
</evidence>
<sequence>MSINESDSLWLQKSIHLNDPIPDAADTIEVGAENRPKDIVLAGEDDMRGFSQAPSSAGIVKRQSQRAPSRHSLCDTGFASLQEIDDLRARVSQLTREQLKWSSNQRELEVSRFELAQAQQELQTMREYVKAVKGELEQATCRAERETKKRLEAESLWSGMVSQGNTEKEFLKQQLDATKEEQNRKIIEIEERTQADSYARIELLRGQIENLTEQLEANNEQRLKDRQEVCRLKAENEGLHSGLRVLQEKCEETQRSLESYVARCAELEAIHAEFVEKVGRSQAEAFSTQMALNDEHIKEIIASKDKNLAAFQEEVKELKEKNRRLTEDAGAFQHRIQTLEEEARQVAREREKEVTDLQNNHRLLLCQQKMQTDVLIREARGCSLQREEEISSLKRQKEKILEELQAVTAVLAQREKQISEIGDELLEAKEKALQSEQKIASANEEAEVLRDQLQKVEQRVQHLHEQQDTLQESYSKDMLEMKDRLSSTQEELVRVKKELSTALQDKMKCETESITTVTELRAKLEEAVTDKELLHQRTQEAKKMETFLEQYREKYLAMCKRAENLAIDLTATTNRCSLLERRLDEEFRRSVRNASHSPSFPYRGTPGVRLRSVSSTNVQSTVTAKQQKRERSPDTRFFAITGFDNTDILSKIGGLPHSIPVTCAPNLPLAPNVTHLITNGQLTVKLLTALVRGCWVLPVAYVHDSLAKGKWLDEASYGFRHESSPLFNKRIGFSPKFLSSKHHSTANTIILEGGGIIETNLDAADIVLCSHSECETLGNVHLMTWDKLLDLVYPQKVGILQ</sequence>
<dbReference type="VEuPathDB" id="TriTrypDB:TcIL3000_0_30700"/>
<keyword evidence="5" id="KW-0505">Motor protein</keyword>
<dbReference type="PANTHER" id="PTHR37739:SF8">
    <property type="entry name" value="KINESIN-LIKE PROTEIN KIN-12D"/>
    <property type="match status" value="1"/>
</dbReference>
<dbReference type="InterPro" id="IPR036420">
    <property type="entry name" value="BRCT_dom_sf"/>
</dbReference>
<dbReference type="EMBL" id="CAEQ01000593">
    <property type="protein sequence ID" value="CCD12157.1"/>
    <property type="molecule type" value="Genomic_DNA"/>
</dbReference>
<keyword evidence="3" id="KW-0067">ATP-binding</keyword>